<accession>A0A0F9RSQ8</accession>
<dbReference type="AlphaFoldDB" id="A0A0F9RSQ8"/>
<comment type="caution">
    <text evidence="1">The sequence shown here is derived from an EMBL/GenBank/DDBJ whole genome shotgun (WGS) entry which is preliminary data.</text>
</comment>
<protein>
    <submittedName>
        <fullName evidence="1">Uncharacterized protein</fullName>
    </submittedName>
</protein>
<sequence length="358" mass="40067">MGEPSSMADDIPMPSDEELKAIHQQQQAKAEAMQAVLKQAAEDLPKRMKENSDLTTMGYMMLFGYRLIQWAAAEASTVEGMTPAMLHLLAEAQEMKSREAFNFSEVIKDFQDKQMGWLESKRREELVRLRKRERRIHELVQKLRRKDIPLPFHSLTALFGEDGFRHGDLLLVFGPAAALELVLRRCALEYQKSGGIVALLSTESGDEGDERIAKITLPPTRWRGIGEVYSDVLLIMEPIAKAGFKKPVGLVVVEGLDNTCLHSPMQEGRPVRLFRALMLLKQYQQNHGIAMIVGVATDDDPQGIDLGQLYAPPLLQEAHVRVAIQESKIVDGVTTIVIGNDIVVMDRLREELEGGTTE</sequence>
<gene>
    <name evidence="1" type="ORF">LCGC14_0858430</name>
</gene>
<dbReference type="EMBL" id="LAZR01002595">
    <property type="protein sequence ID" value="KKN28031.1"/>
    <property type="molecule type" value="Genomic_DNA"/>
</dbReference>
<evidence type="ECO:0000313" key="1">
    <source>
        <dbReference type="EMBL" id="KKN28031.1"/>
    </source>
</evidence>
<reference evidence="1" key="1">
    <citation type="journal article" date="2015" name="Nature">
        <title>Complex archaea that bridge the gap between prokaryotes and eukaryotes.</title>
        <authorList>
            <person name="Spang A."/>
            <person name="Saw J.H."/>
            <person name="Jorgensen S.L."/>
            <person name="Zaremba-Niedzwiedzka K."/>
            <person name="Martijn J."/>
            <person name="Lind A.E."/>
            <person name="van Eijk R."/>
            <person name="Schleper C."/>
            <person name="Guy L."/>
            <person name="Ettema T.J."/>
        </authorList>
    </citation>
    <scope>NUCLEOTIDE SEQUENCE</scope>
</reference>
<organism evidence="1">
    <name type="scientific">marine sediment metagenome</name>
    <dbReference type="NCBI Taxonomy" id="412755"/>
    <lineage>
        <taxon>unclassified sequences</taxon>
        <taxon>metagenomes</taxon>
        <taxon>ecological metagenomes</taxon>
    </lineage>
</organism>
<name>A0A0F9RSQ8_9ZZZZ</name>
<proteinExistence type="predicted"/>